<feature type="compositionally biased region" description="Polar residues" evidence="1">
    <location>
        <begin position="379"/>
        <end position="389"/>
    </location>
</feature>
<evidence type="ECO:0000256" key="1">
    <source>
        <dbReference type="SAM" id="MobiDB-lite"/>
    </source>
</evidence>
<feature type="compositionally biased region" description="Low complexity" evidence="1">
    <location>
        <begin position="644"/>
        <end position="676"/>
    </location>
</feature>
<evidence type="ECO:0000313" key="2">
    <source>
        <dbReference type="EMBL" id="KAF9518244.1"/>
    </source>
</evidence>
<comment type="caution">
    <text evidence="2">The sequence shown here is derived from an EMBL/GenBank/DDBJ whole genome shotgun (WGS) entry which is preliminary data.</text>
</comment>
<feature type="compositionally biased region" description="Low complexity" evidence="1">
    <location>
        <begin position="542"/>
        <end position="557"/>
    </location>
</feature>
<feature type="compositionally biased region" description="Low complexity" evidence="1">
    <location>
        <begin position="746"/>
        <end position="757"/>
    </location>
</feature>
<dbReference type="OrthoDB" id="19159at2759"/>
<keyword evidence="3" id="KW-1185">Reference proteome</keyword>
<dbReference type="EMBL" id="MU128926">
    <property type="protein sequence ID" value="KAF9518244.1"/>
    <property type="molecule type" value="Genomic_DNA"/>
</dbReference>
<dbReference type="InterPro" id="IPR034586">
    <property type="entry name" value="Bfa1/Byr4"/>
</dbReference>
<feature type="compositionally biased region" description="Low complexity" evidence="1">
    <location>
        <begin position="402"/>
        <end position="413"/>
    </location>
</feature>
<feature type="compositionally biased region" description="Low complexity" evidence="1">
    <location>
        <begin position="495"/>
        <end position="507"/>
    </location>
</feature>
<organism evidence="2 3">
    <name type="scientific">Hydnum rufescens UP504</name>
    <dbReference type="NCBI Taxonomy" id="1448309"/>
    <lineage>
        <taxon>Eukaryota</taxon>
        <taxon>Fungi</taxon>
        <taxon>Dikarya</taxon>
        <taxon>Basidiomycota</taxon>
        <taxon>Agaricomycotina</taxon>
        <taxon>Agaricomycetes</taxon>
        <taxon>Cantharellales</taxon>
        <taxon>Hydnaceae</taxon>
        <taxon>Hydnum</taxon>
    </lineage>
</organism>
<feature type="region of interest" description="Disordered" evidence="1">
    <location>
        <begin position="529"/>
        <end position="693"/>
    </location>
</feature>
<feature type="compositionally biased region" description="Polar residues" evidence="1">
    <location>
        <begin position="40"/>
        <end position="50"/>
    </location>
</feature>
<dbReference type="GO" id="GO:1990334">
    <property type="term" value="C:Bfa1-Bub2 complex"/>
    <property type="evidence" value="ECO:0007669"/>
    <property type="project" value="InterPro"/>
</dbReference>
<feature type="compositionally biased region" description="Low complexity" evidence="1">
    <location>
        <begin position="764"/>
        <end position="797"/>
    </location>
</feature>
<reference evidence="2" key="1">
    <citation type="journal article" date="2020" name="Nat. Commun.">
        <title>Large-scale genome sequencing of mycorrhizal fungi provides insights into the early evolution of symbiotic traits.</title>
        <authorList>
            <person name="Miyauchi S."/>
            <person name="Kiss E."/>
            <person name="Kuo A."/>
            <person name="Drula E."/>
            <person name="Kohler A."/>
            <person name="Sanchez-Garcia M."/>
            <person name="Morin E."/>
            <person name="Andreopoulos B."/>
            <person name="Barry K.W."/>
            <person name="Bonito G."/>
            <person name="Buee M."/>
            <person name="Carver A."/>
            <person name="Chen C."/>
            <person name="Cichocki N."/>
            <person name="Clum A."/>
            <person name="Culley D."/>
            <person name="Crous P.W."/>
            <person name="Fauchery L."/>
            <person name="Girlanda M."/>
            <person name="Hayes R.D."/>
            <person name="Keri Z."/>
            <person name="LaButti K."/>
            <person name="Lipzen A."/>
            <person name="Lombard V."/>
            <person name="Magnuson J."/>
            <person name="Maillard F."/>
            <person name="Murat C."/>
            <person name="Nolan M."/>
            <person name="Ohm R.A."/>
            <person name="Pangilinan J."/>
            <person name="Pereira M.F."/>
            <person name="Perotto S."/>
            <person name="Peter M."/>
            <person name="Pfister S."/>
            <person name="Riley R."/>
            <person name="Sitrit Y."/>
            <person name="Stielow J.B."/>
            <person name="Szollosi G."/>
            <person name="Zifcakova L."/>
            <person name="Stursova M."/>
            <person name="Spatafora J.W."/>
            <person name="Tedersoo L."/>
            <person name="Vaario L.M."/>
            <person name="Yamada A."/>
            <person name="Yan M."/>
            <person name="Wang P."/>
            <person name="Xu J."/>
            <person name="Bruns T."/>
            <person name="Baldrian P."/>
            <person name="Vilgalys R."/>
            <person name="Dunand C."/>
            <person name="Henrissat B."/>
            <person name="Grigoriev I.V."/>
            <person name="Hibbett D."/>
            <person name="Nagy L.G."/>
            <person name="Martin F.M."/>
        </authorList>
    </citation>
    <scope>NUCLEOTIDE SEQUENCE</scope>
    <source>
        <strain evidence="2">UP504</strain>
    </source>
</reference>
<protein>
    <submittedName>
        <fullName evidence="2">Uncharacterized protein</fullName>
    </submittedName>
</protein>
<dbReference type="GO" id="GO:0001100">
    <property type="term" value="P:negative regulation of exit from mitosis"/>
    <property type="evidence" value="ECO:0007669"/>
    <property type="project" value="InterPro"/>
</dbReference>
<proteinExistence type="predicted"/>
<gene>
    <name evidence="2" type="ORF">BS47DRAFT_1359025</name>
</gene>
<feature type="compositionally biased region" description="Pro residues" evidence="1">
    <location>
        <begin position="160"/>
        <end position="174"/>
    </location>
</feature>
<evidence type="ECO:0000313" key="3">
    <source>
        <dbReference type="Proteomes" id="UP000886523"/>
    </source>
</evidence>
<feature type="compositionally biased region" description="Low complexity" evidence="1">
    <location>
        <begin position="998"/>
        <end position="1008"/>
    </location>
</feature>
<feature type="compositionally biased region" description="Polar residues" evidence="1">
    <location>
        <begin position="237"/>
        <end position="256"/>
    </location>
</feature>
<feature type="region of interest" description="Disordered" evidence="1">
    <location>
        <begin position="353"/>
        <end position="460"/>
    </location>
</feature>
<feature type="region of interest" description="Disordered" evidence="1">
    <location>
        <begin position="743"/>
        <end position="815"/>
    </location>
</feature>
<feature type="region of interest" description="Disordered" evidence="1">
    <location>
        <begin position="128"/>
        <end position="207"/>
    </location>
</feature>
<feature type="region of interest" description="Disordered" evidence="1">
    <location>
        <begin position="39"/>
        <end position="76"/>
    </location>
</feature>
<dbReference type="AlphaFoldDB" id="A0A9P6E0L6"/>
<dbReference type="GO" id="GO:0005096">
    <property type="term" value="F:GTPase activator activity"/>
    <property type="evidence" value="ECO:0007669"/>
    <property type="project" value="InterPro"/>
</dbReference>
<feature type="compositionally biased region" description="Polar residues" evidence="1">
    <location>
        <begin position="361"/>
        <end position="371"/>
    </location>
</feature>
<dbReference type="GO" id="GO:0044732">
    <property type="term" value="C:mitotic spindle pole body"/>
    <property type="evidence" value="ECO:0007669"/>
    <property type="project" value="TreeGrafter"/>
</dbReference>
<dbReference type="PANTHER" id="PTHR35140">
    <property type="entry name" value="MITOTIC CHECK POINT PROTEIN BFA1"/>
    <property type="match status" value="1"/>
</dbReference>
<feature type="region of interest" description="Disordered" evidence="1">
    <location>
        <begin position="480"/>
        <end position="514"/>
    </location>
</feature>
<dbReference type="PANTHER" id="PTHR35140:SF1">
    <property type="entry name" value="MITOTIC CHECK POINT PROTEIN BFA1"/>
    <property type="match status" value="1"/>
</dbReference>
<dbReference type="Proteomes" id="UP000886523">
    <property type="component" value="Unassembled WGS sequence"/>
</dbReference>
<feature type="compositionally biased region" description="Low complexity" evidence="1">
    <location>
        <begin position="175"/>
        <end position="201"/>
    </location>
</feature>
<sequence length="1113" mass="117224">MSPTIIPTPLRIGRDEVWEDDDFDLPEGDSIIQHIDGHGTNANNPSTVSGAHQHKPAHPTMLRMSTGPEEREQDRDAEDWDLDNLGIPAASAAASSVTLVGTVHKLNKPPAGTRSVVVEDWDTDLDFANGKPSVATAGDDDDDDGGGNASTIKVSKLPHVPTPAPLPHIPPSPAPTSANTSSGSITASNTSQSTNSTSYSGGTTGFQEDDNVEDAFMLPSDLAHLSLKPLTHRTSKSNLEWSSDTTSSILSETPSSLGFGRKATKGSSESPSSLPESEFTTDEEEAEVEGLVLPDAFLPKDLVRMLESKKRIGQEALAKSTKVDFPNAEDDFENGLIIDNDSELSPSRLRKAGLKLRSRKTSVPSRGTTQLPPRPPSRITVTRASTHPTAISPPGPPRDTRSPSPLLPKRPSSTDAPSMLGPLSSVASSSRRLKLSTHPSRTNTQSPPPVMMPSAPATTLHPALSHSYSMLTIPRGLTSPSKLMKHQKSHSKLLTSTGQQSATSTSARRAPLPRRGSFSSLVDAAAHVHGSSSTSLDPQDDGTAGQASSSTRAAASAVHTRGTIGHASTARYNAPTASSRAKLLRTADGVVGSDRQSNPSHVVSSSSSGSGPGPSLSRPTTPSTSAIVSRLTMPTSSSRAKARPPISGIFPTSTSPPSTSGAPLSAGSSSSSHGIAMGYARQSSTSPIPRATGALSPIRTTVSSAAKIIRRPKTVRSYGDGTELDGIADLIVEKEKERLFRVKPKTSSSTVVAASVTSKEKRPSSSNSTSTGTIGRRTPGVLSPPLSTPAPTTTNPTGKRPPSSASVRNPGVLRRRSQINLSSVATVTAPQLAPAPSPTLYAAARKSRKAGTVNGQKKPTLIRNLSGVGSPKVVGDMKWNPTALRWEGNDSVLRDFDTHTHSARPALITHLTGSSVGGIGSPTNFLTNGARIVGNMIFDPSKMCWINRYADDESDAFAGIDDEDEDKDATWGKNRGGTIRALPRSGAPSSGTPLETVAGSPARSATSRASHRHSASESDTESADAASIHELVTSPTRRRTLVRGASTSPVPGVDENMVEACRKAELRHRSEIRGWYPSRRKQIGIAVVGDVDEYTEPDRSYLFDIRTLATRKY</sequence>
<feature type="compositionally biased region" description="Low complexity" evidence="1">
    <location>
        <begin position="267"/>
        <end position="278"/>
    </location>
</feature>
<feature type="region of interest" description="Disordered" evidence="1">
    <location>
        <begin position="960"/>
        <end position="1030"/>
    </location>
</feature>
<feature type="compositionally biased region" description="Low complexity" evidence="1">
    <location>
        <begin position="597"/>
        <end position="625"/>
    </location>
</feature>
<name>A0A9P6E0L6_9AGAM</name>
<feature type="region of interest" description="Disordered" evidence="1">
    <location>
        <begin position="237"/>
        <end position="287"/>
    </location>
</feature>
<accession>A0A9P6E0L6</accession>